<gene>
    <name evidence="4" type="ORF">GCM10011386_20450</name>
</gene>
<accession>A0ABQ1LQV5</accession>
<dbReference type="InterPro" id="IPR029063">
    <property type="entry name" value="SAM-dependent_MTases_sf"/>
</dbReference>
<organism evidence="4 5">
    <name type="scientific">Parapedobacter defluvii</name>
    <dbReference type="NCBI Taxonomy" id="2045106"/>
    <lineage>
        <taxon>Bacteria</taxon>
        <taxon>Pseudomonadati</taxon>
        <taxon>Bacteroidota</taxon>
        <taxon>Sphingobacteriia</taxon>
        <taxon>Sphingobacteriales</taxon>
        <taxon>Sphingobacteriaceae</taxon>
        <taxon>Parapedobacter</taxon>
    </lineage>
</organism>
<keyword evidence="1" id="KW-0489">Methyltransferase</keyword>
<keyword evidence="3" id="KW-0949">S-adenosyl-L-methionine</keyword>
<dbReference type="EMBL" id="BMIK01000005">
    <property type="protein sequence ID" value="GGC28320.1"/>
    <property type="molecule type" value="Genomic_DNA"/>
</dbReference>
<dbReference type="Gene3D" id="3.40.50.150">
    <property type="entry name" value="Vaccinia Virus protein VP39"/>
    <property type="match status" value="2"/>
</dbReference>
<evidence type="ECO:0000256" key="3">
    <source>
        <dbReference type="ARBA" id="ARBA00022691"/>
    </source>
</evidence>
<dbReference type="PRINTS" id="PR00505">
    <property type="entry name" value="D12N6MTFRASE"/>
</dbReference>
<comment type="caution">
    <text evidence="4">The sequence shown here is derived from an EMBL/GenBank/DDBJ whole genome shotgun (WGS) entry which is preliminary data.</text>
</comment>
<evidence type="ECO:0000313" key="4">
    <source>
        <dbReference type="EMBL" id="GGC28320.1"/>
    </source>
</evidence>
<dbReference type="GO" id="GO:0004519">
    <property type="term" value="F:endonuclease activity"/>
    <property type="evidence" value="ECO:0007669"/>
    <property type="project" value="UniProtKB-KW"/>
</dbReference>
<dbReference type="SUPFAM" id="SSF53335">
    <property type="entry name" value="S-adenosyl-L-methionine-dependent methyltransferases"/>
    <property type="match status" value="1"/>
</dbReference>
<keyword evidence="4" id="KW-0255">Endonuclease</keyword>
<dbReference type="InterPro" id="IPR012263">
    <property type="entry name" value="M_m6A_EcoRV"/>
</dbReference>
<keyword evidence="2" id="KW-0808">Transferase</keyword>
<evidence type="ECO:0000313" key="5">
    <source>
        <dbReference type="Proteomes" id="UP000597338"/>
    </source>
</evidence>
<evidence type="ECO:0000256" key="2">
    <source>
        <dbReference type="ARBA" id="ARBA00022679"/>
    </source>
</evidence>
<proteinExistence type="predicted"/>
<dbReference type="PIRSF" id="PIRSF000398">
    <property type="entry name" value="M_m6A_EcoRV"/>
    <property type="match status" value="1"/>
</dbReference>
<keyword evidence="4" id="KW-0540">Nuclease</keyword>
<dbReference type="Proteomes" id="UP000597338">
    <property type="component" value="Unassembled WGS sequence"/>
</dbReference>
<dbReference type="Pfam" id="PF02086">
    <property type="entry name" value="MethyltransfD12"/>
    <property type="match status" value="1"/>
</dbReference>
<reference evidence="5" key="1">
    <citation type="journal article" date="2019" name="Int. J. Syst. Evol. Microbiol.">
        <title>The Global Catalogue of Microorganisms (GCM) 10K type strain sequencing project: providing services to taxonomists for standard genome sequencing and annotation.</title>
        <authorList>
            <consortium name="The Broad Institute Genomics Platform"/>
            <consortium name="The Broad Institute Genome Sequencing Center for Infectious Disease"/>
            <person name="Wu L."/>
            <person name="Ma J."/>
        </authorList>
    </citation>
    <scope>NUCLEOTIDE SEQUENCE [LARGE SCALE GENOMIC DNA]</scope>
    <source>
        <strain evidence="5">CGMCC 1.15342</strain>
    </source>
</reference>
<dbReference type="PANTHER" id="PTHR30481">
    <property type="entry name" value="DNA ADENINE METHYLASE"/>
    <property type="match status" value="1"/>
</dbReference>
<keyword evidence="4" id="KW-0378">Hydrolase</keyword>
<sequence>MNKIRLRTPISYYGGKQKLAARIVSLIPRHRLYCEPFVGGAAIFFAKRPSQVEVINDTNKELINFYRTVKENFTALEAEIRTALHSRDLHRKAWVVYNNPDMFNQIKRAWAVWILSTQSFAGMLDGSWGFDISSNTTTKKINTKRDGFTKTLAHRLQRCQFECADALYVIASRDTEDSFFYCDPPYFNSDLGHYDGYSEKDYENLLELLSKIKGKFLLSSYPSPILERYTKKNGWQKWSINQKVSVNAKGGDQKTKTEMLVANYPIGEQLIAEFDTPLNPETDGNE</sequence>
<evidence type="ECO:0000256" key="1">
    <source>
        <dbReference type="ARBA" id="ARBA00022603"/>
    </source>
</evidence>
<dbReference type="InterPro" id="IPR012327">
    <property type="entry name" value="MeTrfase_D12"/>
</dbReference>
<name>A0ABQ1LQV5_9SPHI</name>
<protein>
    <submittedName>
        <fullName evidence="4">Restriction endonuclease subunit M</fullName>
    </submittedName>
</protein>
<keyword evidence="5" id="KW-1185">Reference proteome</keyword>
<dbReference type="RefSeq" id="WP_188750240.1">
    <property type="nucleotide sequence ID" value="NZ_BMIK01000005.1"/>
</dbReference>